<dbReference type="GO" id="GO:0004076">
    <property type="term" value="F:biotin synthase activity"/>
    <property type="evidence" value="ECO:0007669"/>
    <property type="project" value="UniProtKB-EC"/>
</dbReference>
<gene>
    <name evidence="16" type="primary">bioB</name>
    <name evidence="16" type="ORF">ENM99_00380</name>
</gene>
<comment type="catalytic activity">
    <reaction evidence="13">
        <text>(4R,5S)-dethiobiotin + (sulfur carrier)-SH + 2 reduced [2Fe-2S]-[ferredoxin] + 2 S-adenosyl-L-methionine = (sulfur carrier)-H + biotin + 2 5'-deoxyadenosine + 2 L-methionine + 2 oxidized [2Fe-2S]-[ferredoxin]</text>
        <dbReference type="Rhea" id="RHEA:22060"/>
        <dbReference type="Rhea" id="RHEA-COMP:10000"/>
        <dbReference type="Rhea" id="RHEA-COMP:10001"/>
        <dbReference type="Rhea" id="RHEA-COMP:14737"/>
        <dbReference type="Rhea" id="RHEA-COMP:14739"/>
        <dbReference type="ChEBI" id="CHEBI:17319"/>
        <dbReference type="ChEBI" id="CHEBI:29917"/>
        <dbReference type="ChEBI" id="CHEBI:33737"/>
        <dbReference type="ChEBI" id="CHEBI:33738"/>
        <dbReference type="ChEBI" id="CHEBI:57586"/>
        <dbReference type="ChEBI" id="CHEBI:57844"/>
        <dbReference type="ChEBI" id="CHEBI:59789"/>
        <dbReference type="ChEBI" id="CHEBI:64428"/>
        <dbReference type="ChEBI" id="CHEBI:149473"/>
        <dbReference type="EC" id="2.8.1.6"/>
    </reaction>
</comment>
<dbReference type="InterPro" id="IPR007197">
    <property type="entry name" value="rSAM"/>
</dbReference>
<feature type="binding site" evidence="14">
    <location>
        <position position="23"/>
    </location>
    <ligand>
        <name>[4Fe-4S] cluster</name>
        <dbReference type="ChEBI" id="CHEBI:49883"/>
        <note>4Fe-4S-S-AdoMet</note>
    </ligand>
</feature>
<evidence type="ECO:0000256" key="1">
    <source>
        <dbReference type="ARBA" id="ARBA00004942"/>
    </source>
</evidence>
<evidence type="ECO:0000256" key="2">
    <source>
        <dbReference type="ARBA" id="ARBA00010765"/>
    </source>
</evidence>
<comment type="cofactor">
    <cofactor evidence="12">
        <name>[2Fe-2S] cluster</name>
        <dbReference type="ChEBI" id="CHEBI:190135"/>
    </cofactor>
</comment>
<evidence type="ECO:0000256" key="3">
    <source>
        <dbReference type="ARBA" id="ARBA00012236"/>
    </source>
</evidence>
<dbReference type="PIRSF" id="PIRSF001619">
    <property type="entry name" value="Biotin_synth"/>
    <property type="match status" value="1"/>
</dbReference>
<comment type="cofactor">
    <cofactor evidence="14">
        <name>[2Fe-2S] cluster</name>
        <dbReference type="ChEBI" id="CHEBI:190135"/>
    </cofactor>
    <text evidence="14">Binds 1 [2Fe-2S] cluster. The cluster is coordinated with 3 cysteines and 1 arginine.</text>
</comment>
<dbReference type="SFLD" id="SFLDS00029">
    <property type="entry name" value="Radical_SAM"/>
    <property type="match status" value="1"/>
</dbReference>
<feature type="binding site" evidence="14">
    <location>
        <position position="27"/>
    </location>
    <ligand>
        <name>[4Fe-4S] cluster</name>
        <dbReference type="ChEBI" id="CHEBI:49883"/>
        <note>4Fe-4S-S-AdoMet</note>
    </ligand>
</feature>
<dbReference type="HAMAP" id="MF_01694">
    <property type="entry name" value="BioB"/>
    <property type="match status" value="1"/>
</dbReference>
<keyword evidence="4 14" id="KW-0004">4Fe-4S</keyword>
<dbReference type="PANTHER" id="PTHR22976:SF2">
    <property type="entry name" value="BIOTIN SYNTHASE, MITOCHONDRIAL"/>
    <property type="match status" value="1"/>
</dbReference>
<evidence type="ECO:0000259" key="15">
    <source>
        <dbReference type="PROSITE" id="PS51918"/>
    </source>
</evidence>
<feature type="binding site" evidence="14">
    <location>
        <position position="67"/>
    </location>
    <ligand>
        <name>[2Fe-2S] cluster</name>
        <dbReference type="ChEBI" id="CHEBI:190135"/>
    </ligand>
</feature>
<dbReference type="EMBL" id="DRZX01000020">
    <property type="protein sequence ID" value="HHS48323.1"/>
    <property type="molecule type" value="Genomic_DNA"/>
</dbReference>
<feature type="binding site" evidence="14">
    <location>
        <position position="30"/>
    </location>
    <ligand>
        <name>[4Fe-4S] cluster</name>
        <dbReference type="ChEBI" id="CHEBI:49883"/>
        <note>4Fe-4S-S-AdoMet</note>
    </ligand>
</feature>
<dbReference type="Pfam" id="PF06968">
    <property type="entry name" value="BATS"/>
    <property type="match status" value="1"/>
</dbReference>
<dbReference type="SMART" id="SM00729">
    <property type="entry name" value="Elp3"/>
    <property type="match status" value="1"/>
</dbReference>
<accession>A0A7C6A5Z5</accession>
<comment type="caution">
    <text evidence="16">The sequence shown here is derived from an EMBL/GenBank/DDBJ whole genome shotgun (WGS) entry which is preliminary data.</text>
</comment>
<evidence type="ECO:0000256" key="14">
    <source>
        <dbReference type="PIRSR" id="PIRSR001619-1"/>
    </source>
</evidence>
<protein>
    <recommendedName>
        <fullName evidence="3">biotin synthase</fullName>
        <ecNumber evidence="3">2.8.1.6</ecNumber>
    </recommendedName>
</protein>
<dbReference type="InterPro" id="IPR024177">
    <property type="entry name" value="Biotin_synthase"/>
</dbReference>
<dbReference type="GO" id="GO:0046872">
    <property type="term" value="F:metal ion binding"/>
    <property type="evidence" value="ECO:0007669"/>
    <property type="project" value="UniProtKB-KW"/>
</dbReference>
<dbReference type="InterPro" id="IPR002684">
    <property type="entry name" value="Biotin_synth/BioAB"/>
</dbReference>
<comment type="similarity">
    <text evidence="2">Belongs to the radical SAM superfamily. Biotin synthase family.</text>
</comment>
<proteinExistence type="inferred from homology"/>
<dbReference type="Pfam" id="PF04055">
    <property type="entry name" value="Radical_SAM"/>
    <property type="match status" value="1"/>
</dbReference>
<dbReference type="SFLD" id="SFLDG01060">
    <property type="entry name" value="BATS_domain_containing"/>
    <property type="match status" value="1"/>
</dbReference>
<dbReference type="Proteomes" id="UP000886400">
    <property type="component" value="Unassembled WGS sequence"/>
</dbReference>
<evidence type="ECO:0000256" key="8">
    <source>
        <dbReference type="ARBA" id="ARBA00022723"/>
    </source>
</evidence>
<keyword evidence="9" id="KW-0093">Biotin biosynthesis</keyword>
<keyword evidence="11 14" id="KW-0411">Iron-sulfur</keyword>
<dbReference type="UniPathway" id="UPA00078">
    <property type="reaction ID" value="UER00162"/>
</dbReference>
<dbReference type="EC" id="2.8.1.6" evidence="3"/>
<dbReference type="PANTHER" id="PTHR22976">
    <property type="entry name" value="BIOTIN SYNTHASE"/>
    <property type="match status" value="1"/>
</dbReference>
<reference evidence="16" key="1">
    <citation type="journal article" date="2020" name="mSystems">
        <title>Genome- and Community-Level Interaction Insights into Carbon Utilization and Element Cycling Functions of Hydrothermarchaeota in Hydrothermal Sediment.</title>
        <authorList>
            <person name="Zhou Z."/>
            <person name="Liu Y."/>
            <person name="Xu W."/>
            <person name="Pan J."/>
            <person name="Luo Z.H."/>
            <person name="Li M."/>
        </authorList>
    </citation>
    <scope>NUCLEOTIDE SEQUENCE [LARGE SCALE GENOMIC DNA]</scope>
    <source>
        <strain evidence="16">SpSt-1135</strain>
    </source>
</reference>
<dbReference type="NCBIfam" id="TIGR00433">
    <property type="entry name" value="bioB"/>
    <property type="match status" value="1"/>
</dbReference>
<feature type="non-terminal residue" evidence="16">
    <location>
        <position position="1"/>
    </location>
</feature>
<dbReference type="GO" id="GO:0051539">
    <property type="term" value="F:4 iron, 4 sulfur cluster binding"/>
    <property type="evidence" value="ECO:0007669"/>
    <property type="project" value="UniProtKB-KW"/>
</dbReference>
<dbReference type="InterPro" id="IPR006638">
    <property type="entry name" value="Elp3/MiaA/NifB-like_rSAM"/>
</dbReference>
<dbReference type="AlphaFoldDB" id="A0A7C6A5Z5"/>
<keyword evidence="5 16" id="KW-0808">Transferase</keyword>
<keyword evidence="8 14" id="KW-0479">Metal-binding</keyword>
<dbReference type="SMART" id="SM00876">
    <property type="entry name" value="BATS"/>
    <property type="match status" value="1"/>
</dbReference>
<evidence type="ECO:0000256" key="6">
    <source>
        <dbReference type="ARBA" id="ARBA00022691"/>
    </source>
</evidence>
<feature type="binding site" evidence="14">
    <location>
        <position position="159"/>
    </location>
    <ligand>
        <name>[2Fe-2S] cluster</name>
        <dbReference type="ChEBI" id="CHEBI:190135"/>
    </ligand>
</feature>
<keyword evidence="6 14" id="KW-0949">S-adenosyl-L-methionine</keyword>
<keyword evidence="7 14" id="KW-0001">2Fe-2S</keyword>
<evidence type="ECO:0000256" key="9">
    <source>
        <dbReference type="ARBA" id="ARBA00022756"/>
    </source>
</evidence>
<keyword evidence="10 14" id="KW-0408">Iron</keyword>
<dbReference type="Gene3D" id="3.20.20.70">
    <property type="entry name" value="Aldolase class I"/>
    <property type="match status" value="1"/>
</dbReference>
<dbReference type="SUPFAM" id="SSF102114">
    <property type="entry name" value="Radical SAM enzymes"/>
    <property type="match status" value="1"/>
</dbReference>
<evidence type="ECO:0000256" key="12">
    <source>
        <dbReference type="ARBA" id="ARBA00034078"/>
    </source>
</evidence>
<feature type="binding site" evidence="14">
    <location>
        <position position="229"/>
    </location>
    <ligand>
        <name>[2Fe-2S] cluster</name>
        <dbReference type="ChEBI" id="CHEBI:190135"/>
    </ligand>
</feature>
<evidence type="ECO:0000256" key="7">
    <source>
        <dbReference type="ARBA" id="ARBA00022714"/>
    </source>
</evidence>
<evidence type="ECO:0000256" key="13">
    <source>
        <dbReference type="ARBA" id="ARBA00051157"/>
    </source>
</evidence>
<dbReference type="SFLD" id="SFLDG01278">
    <property type="entry name" value="biotin_synthase_like"/>
    <property type="match status" value="1"/>
</dbReference>
<evidence type="ECO:0000256" key="4">
    <source>
        <dbReference type="ARBA" id="ARBA00022485"/>
    </source>
</evidence>
<comment type="cofactor">
    <cofactor evidence="14">
        <name>[4Fe-4S] cluster</name>
        <dbReference type="ChEBI" id="CHEBI:49883"/>
    </cofactor>
    <text evidence="14">Binds 1 [4Fe-4S] cluster. The cluster is coordinated with 3 cysteines and an exchangeable S-adenosyl-L-methionine.</text>
</comment>
<dbReference type="InterPro" id="IPR013785">
    <property type="entry name" value="Aldolase_TIM"/>
</dbReference>
<dbReference type="InterPro" id="IPR010722">
    <property type="entry name" value="BATS_dom"/>
</dbReference>
<feature type="domain" description="Radical SAM core" evidence="15">
    <location>
        <begin position="5"/>
        <end position="234"/>
    </location>
</feature>
<dbReference type="InterPro" id="IPR058240">
    <property type="entry name" value="rSAM_sf"/>
</dbReference>
<evidence type="ECO:0000313" key="16">
    <source>
        <dbReference type="EMBL" id="HHS48323.1"/>
    </source>
</evidence>
<evidence type="ECO:0000256" key="5">
    <source>
        <dbReference type="ARBA" id="ARBA00022679"/>
    </source>
</evidence>
<comment type="pathway">
    <text evidence="1">Cofactor biosynthesis; biotin biosynthesis; biotin from 7,8-diaminononanoate: step 2/2.</text>
</comment>
<evidence type="ECO:0000256" key="11">
    <source>
        <dbReference type="ARBA" id="ARBA00023014"/>
    </source>
</evidence>
<evidence type="ECO:0000256" key="10">
    <source>
        <dbReference type="ARBA" id="ARBA00023004"/>
    </source>
</evidence>
<name>A0A7C6A5Z5_DESAE</name>
<dbReference type="GO" id="GO:0009102">
    <property type="term" value="P:biotin biosynthetic process"/>
    <property type="evidence" value="ECO:0007669"/>
    <property type="project" value="UniProtKB-UniPathway"/>
</dbReference>
<dbReference type="GO" id="GO:0051537">
    <property type="term" value="F:2 iron, 2 sulfur cluster binding"/>
    <property type="evidence" value="ECO:0007669"/>
    <property type="project" value="UniProtKB-KW"/>
</dbReference>
<sequence length="285" mass="31958">LRVHFKGNNISLCSIINSKSGRCSENCAFCAQSAHFSTNIDVYDFLPSNTIEQKAKKIASYPIERFSIVTSGLSLNNPKDFKNLKESIVKIAKLSLIPGVSIGLQTKKQLLELKEAGLKEFHHNLETSRDFFPMICTTHKYEEDVETIKLAKELGFYVCSGGIFGIGESIEDRVSLAFELKSLNVDSIPINFLIPIKGTPLENKKPLKPIEALKIIAMFRFVMPKKDVRVCGGREFVLKQLHSLVFFAGANGIMVSDYLTQKGRKIEDDIELINDLGLKINPQRF</sequence>
<dbReference type="CDD" id="cd01335">
    <property type="entry name" value="Radical_SAM"/>
    <property type="match status" value="1"/>
</dbReference>
<dbReference type="PROSITE" id="PS51918">
    <property type="entry name" value="RADICAL_SAM"/>
    <property type="match status" value="1"/>
</dbReference>
<organism evidence="16">
    <name type="scientific">Desulfurella acetivorans</name>
    <dbReference type="NCBI Taxonomy" id="33002"/>
    <lineage>
        <taxon>Bacteria</taxon>
        <taxon>Pseudomonadati</taxon>
        <taxon>Campylobacterota</taxon>
        <taxon>Desulfurellia</taxon>
        <taxon>Desulfurellales</taxon>
        <taxon>Desulfurellaceae</taxon>
        <taxon>Desulfurella</taxon>
    </lineage>
</organism>